<dbReference type="InterPro" id="IPR006175">
    <property type="entry name" value="YjgF/YER057c/UK114"/>
</dbReference>
<sequence>MSGTSHTSGHIQNFQTDNPYEKKWGYSRATRRGPFIFVSGTTAVDLETGKIPPGLSAYGQAKIIFAEILKAVNALGGRREDITRVRMFVTLDEDFEDVGRALKESLGEIAPAATGIVGARFVSPDMKVEIEADAVVLLDQIEEYR</sequence>
<proteinExistence type="predicted"/>
<evidence type="ECO:0008006" key="3">
    <source>
        <dbReference type="Google" id="ProtNLM"/>
    </source>
</evidence>
<dbReference type="EMBL" id="JANAWD010000010">
    <property type="protein sequence ID" value="KAJ3491573.1"/>
    <property type="molecule type" value="Genomic_DNA"/>
</dbReference>
<gene>
    <name evidence="1" type="ORF">NLI96_g607</name>
</gene>
<protein>
    <recommendedName>
        <fullName evidence="3">YjgF-like protein</fullName>
    </recommendedName>
</protein>
<keyword evidence="2" id="KW-1185">Reference proteome</keyword>
<dbReference type="PANTHER" id="PTHR43857:SF1">
    <property type="entry name" value="YJGH FAMILY PROTEIN"/>
    <property type="match status" value="1"/>
</dbReference>
<dbReference type="InterPro" id="IPR035959">
    <property type="entry name" value="RutC-like_sf"/>
</dbReference>
<dbReference type="SUPFAM" id="SSF55298">
    <property type="entry name" value="YjgF-like"/>
    <property type="match status" value="1"/>
</dbReference>
<dbReference type="PANTHER" id="PTHR43857">
    <property type="entry name" value="BLR7761 PROTEIN"/>
    <property type="match status" value="1"/>
</dbReference>
<evidence type="ECO:0000313" key="1">
    <source>
        <dbReference type="EMBL" id="KAJ3491573.1"/>
    </source>
</evidence>
<accession>A0AAD5YLU2</accession>
<evidence type="ECO:0000313" key="2">
    <source>
        <dbReference type="Proteomes" id="UP001212997"/>
    </source>
</evidence>
<dbReference type="Gene3D" id="3.30.1330.40">
    <property type="entry name" value="RutC-like"/>
    <property type="match status" value="1"/>
</dbReference>
<organism evidence="1 2">
    <name type="scientific">Meripilus lineatus</name>
    <dbReference type="NCBI Taxonomy" id="2056292"/>
    <lineage>
        <taxon>Eukaryota</taxon>
        <taxon>Fungi</taxon>
        <taxon>Dikarya</taxon>
        <taxon>Basidiomycota</taxon>
        <taxon>Agaricomycotina</taxon>
        <taxon>Agaricomycetes</taxon>
        <taxon>Polyporales</taxon>
        <taxon>Meripilaceae</taxon>
        <taxon>Meripilus</taxon>
    </lineage>
</organism>
<name>A0AAD5YLU2_9APHY</name>
<dbReference type="Proteomes" id="UP001212997">
    <property type="component" value="Unassembled WGS sequence"/>
</dbReference>
<dbReference type="Pfam" id="PF01042">
    <property type="entry name" value="Ribonuc_L-PSP"/>
    <property type="match status" value="1"/>
</dbReference>
<dbReference type="AlphaFoldDB" id="A0AAD5YLU2"/>
<reference evidence="1" key="1">
    <citation type="submission" date="2022-07" db="EMBL/GenBank/DDBJ databases">
        <title>Genome Sequence of Physisporinus lineatus.</title>
        <authorList>
            <person name="Buettner E."/>
        </authorList>
    </citation>
    <scope>NUCLEOTIDE SEQUENCE</scope>
    <source>
        <strain evidence="1">VT162</strain>
    </source>
</reference>
<dbReference type="CDD" id="cd06154">
    <property type="entry name" value="YjgF_YER057c_UK114_like_6"/>
    <property type="match status" value="1"/>
</dbReference>
<comment type="caution">
    <text evidence="1">The sequence shown here is derived from an EMBL/GenBank/DDBJ whole genome shotgun (WGS) entry which is preliminary data.</text>
</comment>